<feature type="transmembrane region" description="Helical" evidence="1">
    <location>
        <begin position="138"/>
        <end position="157"/>
    </location>
</feature>
<organism evidence="2">
    <name type="scientific">Acanthoparyphium sp. WAK-2018</name>
    <dbReference type="NCBI Taxonomy" id="2185117"/>
    <lineage>
        <taxon>Eukaryota</taxon>
        <taxon>Metazoa</taxon>
        <taxon>Spiralia</taxon>
        <taxon>Lophotrochozoa</taxon>
        <taxon>Platyhelminthes</taxon>
        <taxon>Trematoda</taxon>
        <taxon>Digenea</taxon>
        <taxon>Plagiorchiida</taxon>
        <taxon>Echinostomata</taxon>
        <taxon>Echinostomatoidea</taxon>
        <taxon>Himasthlidae</taxon>
        <taxon>Acanthoparyphium</taxon>
    </lineage>
</organism>
<evidence type="ECO:0000256" key="1">
    <source>
        <dbReference type="SAM" id="Phobius"/>
    </source>
</evidence>
<sequence>MRGVFSCLFGVCGLVSFCLLMFFSNNLSFFWLFLELSTLCAIPMFFLGESSSILGGLYSYIIVSSISSSLMLCGILYEGLLFMLLIGLLIKFGLFPFWGWVYNVSLNSNWLVVWVLSTFLKLPVFFFPFFLGGSSYGVVSWVCCVTFLGLSILFWLFSFSWYHIWCHMMLSSSCSLVAMAFVVSFDVLFYLFLVYFFWCSMVVLFLSLNGSDSEDTLLGGVGYYFMFVSLLVSVPVSLSLFYKLIMSVGMFACNFVVLAFWVLYSLSEQFYLLKLIMGGSLPSKSLGVFSVL</sequence>
<feature type="transmembrane region" description="Helical" evidence="1">
    <location>
        <begin position="7"/>
        <end position="23"/>
    </location>
</feature>
<feature type="transmembrane region" description="Helical" evidence="1">
    <location>
        <begin position="57"/>
        <end position="77"/>
    </location>
</feature>
<feature type="transmembrane region" description="Helical" evidence="1">
    <location>
        <begin position="83"/>
        <end position="104"/>
    </location>
</feature>
<keyword evidence="2" id="KW-0496">Mitochondrion</keyword>
<keyword evidence="1" id="KW-1133">Transmembrane helix</keyword>
<keyword evidence="1" id="KW-0472">Membrane</keyword>
<dbReference type="EMBL" id="MG792058">
    <property type="protein sequence ID" value="AWK02433.1"/>
    <property type="molecule type" value="Genomic_DNA"/>
</dbReference>
<geneLocation type="mitochondrion" evidence="2"/>
<reference evidence="2" key="1">
    <citation type="submission" date="2018-01" db="EMBL/GenBank/DDBJ databases">
        <title>Molecular characterization of complete mitochondrial genome of Acanthoparyphium sp. from Kuwait Bay.</title>
        <authorList>
            <person name="Al-Kandari W.Y."/>
            <person name="Alnaqeeb M."/>
            <person name="Al-Bustan S.A."/>
        </authorList>
    </citation>
    <scope>NUCLEOTIDE SEQUENCE</scope>
</reference>
<feature type="transmembrane region" description="Helical" evidence="1">
    <location>
        <begin position="164"/>
        <end position="183"/>
    </location>
</feature>
<dbReference type="AlphaFoldDB" id="A0A2S1YEI1"/>
<protein>
    <submittedName>
        <fullName evidence="2">NADH dehydrogenase subunit 2</fullName>
    </submittedName>
</protein>
<feature type="transmembrane region" description="Helical" evidence="1">
    <location>
        <begin position="189"/>
        <end position="209"/>
    </location>
</feature>
<feature type="transmembrane region" description="Helical" evidence="1">
    <location>
        <begin position="248"/>
        <end position="267"/>
    </location>
</feature>
<evidence type="ECO:0000313" key="2">
    <source>
        <dbReference type="EMBL" id="AWK02433.1"/>
    </source>
</evidence>
<accession>A0A2S1YEI1</accession>
<feature type="transmembrane region" description="Helical" evidence="1">
    <location>
        <begin position="29"/>
        <end position="48"/>
    </location>
</feature>
<feature type="transmembrane region" description="Helical" evidence="1">
    <location>
        <begin position="221"/>
        <end position="242"/>
    </location>
</feature>
<name>A0A2S1YEI1_9TREM</name>
<keyword evidence="1" id="KW-0812">Transmembrane</keyword>
<proteinExistence type="predicted"/>
<feature type="transmembrane region" description="Helical" evidence="1">
    <location>
        <begin position="111"/>
        <end position="132"/>
    </location>
</feature>